<organism evidence="9 10">
    <name type="scientific">Myroides albus</name>
    <dbReference type="NCBI Taxonomy" id="2562892"/>
    <lineage>
        <taxon>Bacteria</taxon>
        <taxon>Pseudomonadati</taxon>
        <taxon>Bacteroidota</taxon>
        <taxon>Flavobacteriia</taxon>
        <taxon>Flavobacteriales</taxon>
        <taxon>Flavobacteriaceae</taxon>
        <taxon>Myroides</taxon>
    </lineage>
</organism>
<evidence type="ECO:0000256" key="6">
    <source>
        <dbReference type="SAM" id="SignalP"/>
    </source>
</evidence>
<dbReference type="InterPro" id="IPR012944">
    <property type="entry name" value="SusD_RagB_dom"/>
</dbReference>
<feature type="domain" description="SusD-like N-terminal" evidence="8">
    <location>
        <begin position="23"/>
        <end position="218"/>
    </location>
</feature>
<dbReference type="PROSITE" id="PS51257">
    <property type="entry name" value="PROKAR_LIPOPROTEIN"/>
    <property type="match status" value="1"/>
</dbReference>
<dbReference type="Proteomes" id="UP000438760">
    <property type="component" value="Unassembled WGS sequence"/>
</dbReference>
<protein>
    <submittedName>
        <fullName evidence="9">RagB/SusD family nutrient uptake outer membrane protein</fullName>
    </submittedName>
</protein>
<dbReference type="GO" id="GO:0009279">
    <property type="term" value="C:cell outer membrane"/>
    <property type="evidence" value="ECO:0007669"/>
    <property type="project" value="UniProtKB-SubCell"/>
</dbReference>
<dbReference type="OrthoDB" id="630434at2"/>
<dbReference type="InterPro" id="IPR033985">
    <property type="entry name" value="SusD-like_N"/>
</dbReference>
<evidence type="ECO:0000259" key="7">
    <source>
        <dbReference type="Pfam" id="PF07980"/>
    </source>
</evidence>
<comment type="similarity">
    <text evidence="2">Belongs to the SusD family.</text>
</comment>
<gene>
    <name evidence="9" type="ORF">GJV76_13185</name>
</gene>
<evidence type="ECO:0000313" key="10">
    <source>
        <dbReference type="Proteomes" id="UP000438760"/>
    </source>
</evidence>
<evidence type="ECO:0000313" key="9">
    <source>
        <dbReference type="EMBL" id="MTG99075.1"/>
    </source>
</evidence>
<dbReference type="EMBL" id="WMJX01000041">
    <property type="protein sequence ID" value="MTG99075.1"/>
    <property type="molecule type" value="Genomic_DNA"/>
</dbReference>
<evidence type="ECO:0000256" key="1">
    <source>
        <dbReference type="ARBA" id="ARBA00004442"/>
    </source>
</evidence>
<dbReference type="Pfam" id="PF14322">
    <property type="entry name" value="SusD-like_3"/>
    <property type="match status" value="1"/>
</dbReference>
<dbReference type="SUPFAM" id="SSF48452">
    <property type="entry name" value="TPR-like"/>
    <property type="match status" value="1"/>
</dbReference>
<dbReference type="InterPro" id="IPR011990">
    <property type="entry name" value="TPR-like_helical_dom_sf"/>
</dbReference>
<evidence type="ECO:0000256" key="2">
    <source>
        <dbReference type="ARBA" id="ARBA00006275"/>
    </source>
</evidence>
<comment type="caution">
    <text evidence="9">The sequence shown here is derived from an EMBL/GenBank/DDBJ whole genome shotgun (WGS) entry which is preliminary data.</text>
</comment>
<sequence length="517" mass="58608">MKISYLKYAALAAVMSLGSCSNDYLDTDPTNKTSPDVVFQTTENVKMLVNGLAKIMTAQHIGSQGFNGEGTIKLYYGEYPGQNFRANLKGAAGDQVMGKHFLTLDSSYNYFPWHYYYMLIGNANDVIENVDSATGPESDKKDLKAQALGYRAYAYTMLLQIYGQRWVDSNDGKFQALPLRLTNKEPKDLEFATMADVYAQIYEDLNNAKAFFSSTNFDRKTENFVINKDVIHAIHARAALNRQDYATAAQEAGLAREKYPLMTTEEYQNGFATPNSEWIWSSYGASTEQLHYYSYFAYVGYNANTTQVKSYPKRIAKELYDVLPDTDIRKGLFLDPRPYPSDSYNHDDGIVKSAKAQMNVDAREKYPDLDGAAKVAAYMQFKFKANELPGVGHLNHFRASEMLLIQAESKYYLGDEAGANELLVELNTKTNRDPDYTVNKNGNELFQEIVKYRGLELWGEGFDWFDYKRWNKTIVRLSAAEGGNFSTSLAGEMAPDYGNKWTYKTPNKENDYNHGNK</sequence>
<proteinExistence type="inferred from homology"/>
<keyword evidence="5" id="KW-0998">Cell outer membrane</keyword>
<keyword evidence="3 6" id="KW-0732">Signal</keyword>
<keyword evidence="10" id="KW-1185">Reference proteome</keyword>
<dbReference type="Gene3D" id="1.25.40.390">
    <property type="match status" value="1"/>
</dbReference>
<accession>A0A6I3LSZ6</accession>
<reference evidence="9 10" key="1">
    <citation type="submission" date="2019-11" db="EMBL/GenBank/DDBJ databases">
        <title>Genome of Strain BIT-d1.</title>
        <authorList>
            <person name="Yang Y."/>
        </authorList>
    </citation>
    <scope>NUCLEOTIDE SEQUENCE [LARGE SCALE GENOMIC DNA]</scope>
    <source>
        <strain evidence="9 10">BIT-d1</strain>
    </source>
</reference>
<feature type="domain" description="RagB/SusD" evidence="7">
    <location>
        <begin position="396"/>
        <end position="485"/>
    </location>
</feature>
<comment type="subcellular location">
    <subcellularLocation>
        <location evidence="1">Cell outer membrane</location>
    </subcellularLocation>
</comment>
<evidence type="ECO:0000256" key="4">
    <source>
        <dbReference type="ARBA" id="ARBA00023136"/>
    </source>
</evidence>
<feature type="signal peptide" evidence="6">
    <location>
        <begin position="1"/>
        <end position="21"/>
    </location>
</feature>
<evidence type="ECO:0000256" key="5">
    <source>
        <dbReference type="ARBA" id="ARBA00023237"/>
    </source>
</evidence>
<dbReference type="RefSeq" id="WP_155093080.1">
    <property type="nucleotide sequence ID" value="NZ_WMJX01000041.1"/>
</dbReference>
<evidence type="ECO:0000256" key="3">
    <source>
        <dbReference type="ARBA" id="ARBA00022729"/>
    </source>
</evidence>
<name>A0A6I3LSZ6_9FLAO</name>
<feature type="chain" id="PRO_5026293823" evidence="6">
    <location>
        <begin position="22"/>
        <end position="517"/>
    </location>
</feature>
<evidence type="ECO:0000259" key="8">
    <source>
        <dbReference type="Pfam" id="PF14322"/>
    </source>
</evidence>
<dbReference type="Pfam" id="PF07980">
    <property type="entry name" value="SusD_RagB"/>
    <property type="match status" value="1"/>
</dbReference>
<keyword evidence="4" id="KW-0472">Membrane</keyword>
<dbReference type="AlphaFoldDB" id="A0A6I3LSZ6"/>